<reference evidence="1 2" key="1">
    <citation type="submission" date="2019-07" db="EMBL/GenBank/DDBJ databases">
        <title>Whole genome shotgun sequence of Lactobacillus zymae NBRC 107157.</title>
        <authorList>
            <person name="Hosoyama A."/>
            <person name="Uohara A."/>
            <person name="Ohji S."/>
            <person name="Ichikawa N."/>
        </authorList>
    </citation>
    <scope>NUCLEOTIDE SEQUENCE [LARGE SCALE GENOMIC DNA]</scope>
    <source>
        <strain evidence="1 2">NBRC 107157</strain>
    </source>
</reference>
<dbReference type="EMBL" id="BJZK01000002">
    <property type="protein sequence ID" value="GEO71167.1"/>
    <property type="molecule type" value="Genomic_DNA"/>
</dbReference>
<gene>
    <name evidence="1" type="ORF">LZY01_03350</name>
</gene>
<evidence type="ECO:0000313" key="1">
    <source>
        <dbReference type="EMBL" id="GEO71167.1"/>
    </source>
</evidence>
<proteinExistence type="predicted"/>
<accession>A0ABQ0WX55</accession>
<comment type="caution">
    <text evidence="1">The sequence shown here is derived from an EMBL/GenBank/DDBJ whole genome shotgun (WGS) entry which is preliminary data.</text>
</comment>
<dbReference type="Proteomes" id="UP000321794">
    <property type="component" value="Unassembled WGS sequence"/>
</dbReference>
<protein>
    <submittedName>
        <fullName evidence="1">Uncharacterized protein</fullName>
    </submittedName>
</protein>
<evidence type="ECO:0000313" key="2">
    <source>
        <dbReference type="Proteomes" id="UP000321794"/>
    </source>
</evidence>
<keyword evidence="2" id="KW-1185">Reference proteome</keyword>
<organism evidence="1 2">
    <name type="scientific">Levilactobacillus zymae</name>
    <dbReference type="NCBI Taxonomy" id="267363"/>
    <lineage>
        <taxon>Bacteria</taxon>
        <taxon>Bacillati</taxon>
        <taxon>Bacillota</taxon>
        <taxon>Bacilli</taxon>
        <taxon>Lactobacillales</taxon>
        <taxon>Lactobacillaceae</taxon>
        <taxon>Levilactobacillus</taxon>
    </lineage>
</organism>
<name>A0ABQ0WX55_9LACO</name>
<sequence length="48" mass="5849">MALSLVTLTLVFTQQALQVTSRVERQRQHRLERARYHRDQRLERWLAS</sequence>